<dbReference type="Gene3D" id="2.80.10.50">
    <property type="match status" value="1"/>
</dbReference>
<proteinExistence type="predicted"/>
<feature type="non-terminal residue" evidence="1">
    <location>
        <position position="1"/>
    </location>
</feature>
<keyword evidence="1" id="KW-0328">Glycosyltransferase</keyword>
<dbReference type="InterPro" id="IPR036300">
    <property type="entry name" value="MIR_dom_sf"/>
</dbReference>
<name>G0QY89_ICHMU</name>
<gene>
    <name evidence="1" type="ORF">IMG5_148120</name>
</gene>
<dbReference type="STRING" id="857967.G0QY89"/>
<evidence type="ECO:0000313" key="2">
    <source>
        <dbReference type="Proteomes" id="UP000008983"/>
    </source>
</evidence>
<keyword evidence="1" id="KW-0808">Transferase</keyword>
<organism evidence="1 2">
    <name type="scientific">Ichthyophthirius multifiliis</name>
    <name type="common">White spot disease agent</name>
    <name type="synonym">Ich</name>
    <dbReference type="NCBI Taxonomy" id="5932"/>
    <lineage>
        <taxon>Eukaryota</taxon>
        <taxon>Sar</taxon>
        <taxon>Alveolata</taxon>
        <taxon>Ciliophora</taxon>
        <taxon>Intramacronucleata</taxon>
        <taxon>Oligohymenophorea</taxon>
        <taxon>Hymenostomatida</taxon>
        <taxon>Ophryoglenina</taxon>
        <taxon>Ichthyophthirius</taxon>
    </lineage>
</organism>
<dbReference type="EMBL" id="GL984104">
    <property type="protein sequence ID" value="EGR29828.1"/>
    <property type="molecule type" value="Genomic_DNA"/>
</dbReference>
<dbReference type="GeneID" id="14905938"/>
<dbReference type="OrthoDB" id="5588846at2759"/>
<keyword evidence="2" id="KW-1185">Reference proteome</keyword>
<dbReference type="SUPFAM" id="SSF82109">
    <property type="entry name" value="MIR domain"/>
    <property type="match status" value="1"/>
</dbReference>
<dbReference type="InParanoid" id="G0QY89"/>
<dbReference type="PANTHER" id="PTHR46809:SF2">
    <property type="entry name" value="GH21273P"/>
    <property type="match status" value="1"/>
</dbReference>
<dbReference type="eggNOG" id="KOG3358">
    <property type="taxonomic scope" value="Eukaryota"/>
</dbReference>
<sequence>ANRYHLRTSEIYLNEQSIGNIVTSVLPDTDINSLFTIKEGLGFQRKSFTTPVKCGDVIRLEHVVTQKNIHSTQNKCHMNHHQEVISFGTNGHGDYFDNFMIQCANNIKEGSPLEGKYQFYLQNYQTKHFLACNQRYMFNSRLLAGQIEVYGMQYKDNDAVWKIVGGYFFEKNEMALEENDENDQNYVKKYGKIFDQEGYEIVSYRKKENI</sequence>
<dbReference type="FunCoup" id="G0QY89">
    <property type="interactions" value="312"/>
</dbReference>
<protein>
    <submittedName>
        <fullName evidence="1">Stromal cell-derived factor 2, putative</fullName>
        <ecNumber evidence="1">2.4.1.109</ecNumber>
    </submittedName>
</protein>
<dbReference type="RefSeq" id="XP_004031064.1">
    <property type="nucleotide sequence ID" value="XM_004031016.1"/>
</dbReference>
<dbReference type="PANTHER" id="PTHR46809">
    <property type="entry name" value="STROMAL CELL-DERIVED FACTOR 2-LIKE PROTEIN"/>
    <property type="match status" value="1"/>
</dbReference>
<evidence type="ECO:0000313" key="1">
    <source>
        <dbReference type="EMBL" id="EGR29828.1"/>
    </source>
</evidence>
<dbReference type="Proteomes" id="UP000008983">
    <property type="component" value="Unassembled WGS sequence"/>
</dbReference>
<dbReference type="AlphaFoldDB" id="G0QY89"/>
<accession>G0QY89</accession>
<dbReference type="GO" id="GO:0004169">
    <property type="term" value="F:dolichyl-phosphate-mannose-protein mannosyltransferase activity"/>
    <property type="evidence" value="ECO:0007669"/>
    <property type="project" value="UniProtKB-EC"/>
</dbReference>
<reference evidence="1 2" key="1">
    <citation type="submission" date="2011-07" db="EMBL/GenBank/DDBJ databases">
        <authorList>
            <person name="Coyne R."/>
            <person name="Brami D."/>
            <person name="Johnson J."/>
            <person name="Hostetler J."/>
            <person name="Hannick L."/>
            <person name="Clark T."/>
            <person name="Cassidy-Hanley D."/>
            <person name="Inman J."/>
        </authorList>
    </citation>
    <scope>NUCLEOTIDE SEQUENCE [LARGE SCALE GENOMIC DNA]</scope>
    <source>
        <strain evidence="1 2">G5</strain>
    </source>
</reference>
<dbReference type="EC" id="2.4.1.109" evidence="1"/>